<dbReference type="CDD" id="cd01949">
    <property type="entry name" value="GGDEF"/>
    <property type="match status" value="1"/>
</dbReference>
<evidence type="ECO:0000259" key="2">
    <source>
        <dbReference type="PROSITE" id="PS50112"/>
    </source>
</evidence>
<dbReference type="EMBL" id="RJVO01000001">
    <property type="protein sequence ID" value="ROH93678.1"/>
    <property type="molecule type" value="Genomic_DNA"/>
</dbReference>
<feature type="domain" description="PAS" evidence="2">
    <location>
        <begin position="24"/>
        <end position="70"/>
    </location>
</feature>
<dbReference type="PROSITE" id="PS50113">
    <property type="entry name" value="PAC"/>
    <property type="match status" value="1"/>
</dbReference>
<dbReference type="PANTHER" id="PTHR46663:SF4">
    <property type="entry name" value="DIGUANYLATE CYCLASE DGCT-RELATED"/>
    <property type="match status" value="1"/>
</dbReference>
<dbReference type="SUPFAM" id="SSF55073">
    <property type="entry name" value="Nucleotide cyclase"/>
    <property type="match status" value="1"/>
</dbReference>
<reference evidence="5 6" key="1">
    <citation type="submission" date="2018-10" db="EMBL/GenBank/DDBJ databases">
        <authorList>
            <person name="Chen W.-M."/>
        </authorList>
    </citation>
    <scope>NUCLEOTIDE SEQUENCE [LARGE SCALE GENOMIC DNA]</scope>
    <source>
        <strain evidence="5 6">THS-13</strain>
    </source>
</reference>
<dbReference type="CDD" id="cd00130">
    <property type="entry name" value="PAS"/>
    <property type="match status" value="1"/>
</dbReference>
<feature type="domain" description="PAC" evidence="3">
    <location>
        <begin position="98"/>
        <end position="151"/>
    </location>
</feature>
<dbReference type="Pfam" id="PF00990">
    <property type="entry name" value="GGDEF"/>
    <property type="match status" value="1"/>
</dbReference>
<dbReference type="PROSITE" id="PS50887">
    <property type="entry name" value="GGDEF"/>
    <property type="match status" value="1"/>
</dbReference>
<evidence type="ECO:0000259" key="3">
    <source>
        <dbReference type="PROSITE" id="PS50113"/>
    </source>
</evidence>
<dbReference type="AlphaFoldDB" id="A0A3N0VNX4"/>
<keyword evidence="6" id="KW-1185">Reference proteome</keyword>
<evidence type="ECO:0000256" key="1">
    <source>
        <dbReference type="ARBA" id="ARBA00001946"/>
    </source>
</evidence>
<dbReference type="Gene3D" id="3.30.70.270">
    <property type="match status" value="1"/>
</dbReference>
<dbReference type="InterPro" id="IPR000014">
    <property type="entry name" value="PAS"/>
</dbReference>
<protein>
    <submittedName>
        <fullName evidence="5">Diguanylate cyclase</fullName>
    </submittedName>
</protein>
<feature type="domain" description="GGDEF" evidence="4">
    <location>
        <begin position="183"/>
        <end position="317"/>
    </location>
</feature>
<dbReference type="SUPFAM" id="SSF55785">
    <property type="entry name" value="PYP-like sensor domain (PAS domain)"/>
    <property type="match status" value="1"/>
</dbReference>
<sequence>MSDSPPTRHGAFDPRHYEELARLDPQSYAQAVQEVSEFGIYLLDEQGLIQSWNRGASNLTGYDAAEVLGQPFQMLFTGAAVAERVPQRTLEFVRANRHHRDEQARRKKNGESLTALCTLDAIRDDSGRLLAYVEVFSDITAQKEREAALYQRATRDALTGLANRGHFTEMATLEIERARRFNDPLSVALLDLDFFKRVNDTHGHDAGDLALITFAGVCQEMTRKIDLVGRIGGEELAILLPRANKEPAYEMLQRLRLRLMESPVRTADGTQFGLTVSIGLAALNPDIRDLRELLRNADAALYRAKREGRNRVEAWFE</sequence>
<dbReference type="InterPro" id="IPR052163">
    <property type="entry name" value="DGC-Regulatory_Protein"/>
</dbReference>
<dbReference type="Proteomes" id="UP000282106">
    <property type="component" value="Unassembled WGS sequence"/>
</dbReference>
<evidence type="ECO:0000259" key="4">
    <source>
        <dbReference type="PROSITE" id="PS50887"/>
    </source>
</evidence>
<comment type="caution">
    <text evidence="5">The sequence shown here is derived from an EMBL/GenBank/DDBJ whole genome shotgun (WGS) entry which is preliminary data.</text>
</comment>
<organism evidence="5 6">
    <name type="scientific">Stagnimonas aquatica</name>
    <dbReference type="NCBI Taxonomy" id="2689987"/>
    <lineage>
        <taxon>Bacteria</taxon>
        <taxon>Pseudomonadati</taxon>
        <taxon>Pseudomonadota</taxon>
        <taxon>Gammaproteobacteria</taxon>
        <taxon>Nevskiales</taxon>
        <taxon>Nevskiaceae</taxon>
        <taxon>Stagnimonas</taxon>
    </lineage>
</organism>
<dbReference type="RefSeq" id="WP_123210533.1">
    <property type="nucleotide sequence ID" value="NZ_RJVO01000001.1"/>
</dbReference>
<dbReference type="InterPro" id="IPR029787">
    <property type="entry name" value="Nucleotide_cyclase"/>
</dbReference>
<dbReference type="GO" id="GO:0003824">
    <property type="term" value="F:catalytic activity"/>
    <property type="evidence" value="ECO:0007669"/>
    <property type="project" value="UniProtKB-ARBA"/>
</dbReference>
<dbReference type="InterPro" id="IPR035965">
    <property type="entry name" value="PAS-like_dom_sf"/>
</dbReference>
<dbReference type="NCBIfam" id="TIGR00254">
    <property type="entry name" value="GGDEF"/>
    <property type="match status" value="1"/>
</dbReference>
<gene>
    <name evidence="5" type="ORF">ED208_03920</name>
</gene>
<evidence type="ECO:0000313" key="6">
    <source>
        <dbReference type="Proteomes" id="UP000282106"/>
    </source>
</evidence>
<dbReference type="SMART" id="SM00091">
    <property type="entry name" value="PAS"/>
    <property type="match status" value="1"/>
</dbReference>
<dbReference type="InParanoid" id="A0A3N0VNX4"/>
<dbReference type="InterPro" id="IPR000160">
    <property type="entry name" value="GGDEF_dom"/>
</dbReference>
<proteinExistence type="predicted"/>
<dbReference type="Gene3D" id="3.30.450.20">
    <property type="entry name" value="PAS domain"/>
    <property type="match status" value="1"/>
</dbReference>
<dbReference type="SMART" id="SM00267">
    <property type="entry name" value="GGDEF"/>
    <property type="match status" value="1"/>
</dbReference>
<evidence type="ECO:0000313" key="5">
    <source>
        <dbReference type="EMBL" id="ROH93678.1"/>
    </source>
</evidence>
<accession>A0A3N0VNX4</accession>
<name>A0A3N0VNX4_9GAMM</name>
<dbReference type="FunFam" id="3.30.70.270:FF:000001">
    <property type="entry name" value="Diguanylate cyclase domain protein"/>
    <property type="match status" value="1"/>
</dbReference>
<comment type="cofactor">
    <cofactor evidence="1">
        <name>Mg(2+)</name>
        <dbReference type="ChEBI" id="CHEBI:18420"/>
    </cofactor>
</comment>
<dbReference type="PROSITE" id="PS50112">
    <property type="entry name" value="PAS"/>
    <property type="match status" value="1"/>
</dbReference>
<dbReference type="Pfam" id="PF13426">
    <property type="entry name" value="PAS_9"/>
    <property type="match status" value="1"/>
</dbReference>
<dbReference type="InterPro" id="IPR043128">
    <property type="entry name" value="Rev_trsase/Diguanyl_cyclase"/>
</dbReference>
<dbReference type="PANTHER" id="PTHR46663">
    <property type="entry name" value="DIGUANYLATE CYCLASE DGCT-RELATED"/>
    <property type="match status" value="1"/>
</dbReference>
<dbReference type="InterPro" id="IPR000700">
    <property type="entry name" value="PAS-assoc_C"/>
</dbReference>
<dbReference type="NCBIfam" id="TIGR00229">
    <property type="entry name" value="sensory_box"/>
    <property type="match status" value="1"/>
</dbReference>